<keyword evidence="2 8" id="KW-0813">Transport</keyword>
<feature type="domain" description="NolW-like" evidence="11">
    <location>
        <begin position="462"/>
        <end position="543"/>
    </location>
</feature>
<keyword evidence="6" id="KW-0998">Cell outer membrane</keyword>
<evidence type="ECO:0000256" key="5">
    <source>
        <dbReference type="ARBA" id="ARBA00023136"/>
    </source>
</evidence>
<sequence length="788" mass="84790">MFDKTSMLRWKAASVVLFVFFAALAAGGCASDKGAVTPAVETQSVMAERVITGVDTRGNSGEVVVSIQGSAMLTYAMIPQSLPPGVVLHFPDTDVAEGAVQSPANYEVVETITTSRKGSATQIKILLTEEAEYDVVRNGNGLDVVFTTLDAAVPEVALVPEDAPAPAEADVAEMTVESEAVVVQAEKKVETPPVQPVAVGPATVSQIDFTSSQSGASTILIGTTGPVDYKVSKKDEKTLYIKLADTSLPDSRKRPIITTRFNSAVNRILPVQTDRMAGDTLFIIELRDAVPYLVTQSGDQIEVSIDPTTVPPQKEDDANLPSWKEAIAGADVMALPQGADAGMAVLPEGAVGTAPVPDVVVADAEPEISVGKSKTYTGERIAVDFFETDIKNVFRIIRAVSGQNFAIDKDVTGQVTMTLQNPVPWDQILDLVLKMNMLGSVKENGITRIATLKTLKEEEAARLQYIASQQFSKEIQKAMAPMSTEYILISYSNADADIRPHIERILTPERGSVSVDIRTNQLIITDTAEKIAQARAIVTQIDRITPQVIIEARIVEASSNFTRAFGVTWNAQTEGYPTVGEGNESGTLGGVYGYGVAMDYGVDTTNSIGINFSRLTGNTLILDAKLTALETKGTGKIVSSPKVLTLDNKKATIKQGVEIPYQTVEDGDVDIEFKEVELKLEVTPHVTADDRISLQVLIDKNDVGSITDGIPGLNTKGVETELIMNDGETIVIGGIIKSNKTFAESAFPVLSQIPVLGWLFKNRTRTEEKQELLVFLTPRVVKMDELKI</sequence>
<dbReference type="Pfam" id="PF03958">
    <property type="entry name" value="Secretin_N"/>
    <property type="match status" value="1"/>
</dbReference>
<evidence type="ECO:0000259" key="10">
    <source>
        <dbReference type="Pfam" id="PF00263"/>
    </source>
</evidence>
<dbReference type="PANTHER" id="PTHR30604">
    <property type="entry name" value="PROTEIN TRANSPORT PROTEIN HOFQ"/>
    <property type="match status" value="1"/>
</dbReference>
<protein>
    <submittedName>
        <fullName evidence="14">Type iv pilus secretin pilq</fullName>
    </submittedName>
</protein>
<dbReference type="InterPro" id="IPR013355">
    <property type="entry name" value="Pilus_4_PilQ"/>
</dbReference>
<dbReference type="InterPro" id="IPR001775">
    <property type="entry name" value="GspD/PilQ"/>
</dbReference>
<evidence type="ECO:0000256" key="4">
    <source>
        <dbReference type="ARBA" id="ARBA00022729"/>
    </source>
</evidence>
<gene>
    <name evidence="14" type="ORF">MSL71_17340</name>
</gene>
<evidence type="ECO:0000256" key="7">
    <source>
        <dbReference type="RuleBase" id="RU004003"/>
    </source>
</evidence>
<dbReference type="Pfam" id="PF21305">
    <property type="entry name" value="type_II_gspD_N0"/>
    <property type="match status" value="1"/>
</dbReference>
<dbReference type="InterPro" id="IPR038591">
    <property type="entry name" value="NolW-like_sf"/>
</dbReference>
<dbReference type="GO" id="GO:0009279">
    <property type="term" value="C:cell outer membrane"/>
    <property type="evidence" value="ECO:0007669"/>
    <property type="project" value="UniProtKB-SubCell"/>
</dbReference>
<dbReference type="PANTHER" id="PTHR30604:SF1">
    <property type="entry name" value="DNA UTILIZATION PROTEIN HOFQ"/>
    <property type="match status" value="1"/>
</dbReference>
<evidence type="ECO:0000259" key="13">
    <source>
        <dbReference type="Pfam" id="PF21305"/>
    </source>
</evidence>
<keyword evidence="3" id="KW-0812">Transmembrane</keyword>
<accession>A0A4U8YKL9</accession>
<proteinExistence type="inferred from homology"/>
<dbReference type="InterPro" id="IPR051808">
    <property type="entry name" value="Type_IV_pilus_biogenesis"/>
</dbReference>
<feature type="signal peptide" evidence="9">
    <location>
        <begin position="1"/>
        <end position="25"/>
    </location>
</feature>
<dbReference type="AlphaFoldDB" id="A0A4U8YKL9"/>
<dbReference type="Gene3D" id="3.30.1370.130">
    <property type="match status" value="1"/>
</dbReference>
<evidence type="ECO:0000256" key="6">
    <source>
        <dbReference type="ARBA" id="ARBA00023237"/>
    </source>
</evidence>
<evidence type="ECO:0000259" key="12">
    <source>
        <dbReference type="Pfam" id="PF11741"/>
    </source>
</evidence>
<organism evidence="14 15">
    <name type="scientific">Desulfoluna butyratoxydans</name>
    <dbReference type="NCBI Taxonomy" id="231438"/>
    <lineage>
        <taxon>Bacteria</taxon>
        <taxon>Pseudomonadati</taxon>
        <taxon>Thermodesulfobacteriota</taxon>
        <taxon>Desulfobacteria</taxon>
        <taxon>Desulfobacterales</taxon>
        <taxon>Desulfolunaceae</taxon>
        <taxon>Desulfoluna</taxon>
    </lineage>
</organism>
<evidence type="ECO:0000313" key="15">
    <source>
        <dbReference type="Proteomes" id="UP000507962"/>
    </source>
</evidence>
<comment type="similarity">
    <text evidence="7">Belongs to the bacterial secretin family.</text>
</comment>
<dbReference type="PRINTS" id="PR00811">
    <property type="entry name" value="BCTERIALGSPD"/>
</dbReference>
<dbReference type="EMBL" id="CAADHO010000002">
    <property type="protein sequence ID" value="VFQ44090.1"/>
    <property type="molecule type" value="Genomic_DNA"/>
</dbReference>
<dbReference type="PROSITE" id="PS51257">
    <property type="entry name" value="PROKAR_LIPOPROTEIN"/>
    <property type="match status" value="1"/>
</dbReference>
<dbReference type="Gene3D" id="3.30.1370.120">
    <property type="match status" value="1"/>
</dbReference>
<evidence type="ECO:0000256" key="8">
    <source>
        <dbReference type="RuleBase" id="RU004004"/>
    </source>
</evidence>
<feature type="chain" id="PRO_5021026641" evidence="9">
    <location>
        <begin position="26"/>
        <end position="788"/>
    </location>
</feature>
<keyword evidence="5" id="KW-0472">Membrane</keyword>
<evidence type="ECO:0000313" key="14">
    <source>
        <dbReference type="EMBL" id="VFQ44090.1"/>
    </source>
</evidence>
<evidence type="ECO:0000256" key="9">
    <source>
        <dbReference type="SAM" id="SignalP"/>
    </source>
</evidence>
<dbReference type="InterPro" id="IPR021731">
    <property type="entry name" value="AMIN_dom"/>
</dbReference>
<keyword evidence="4 9" id="KW-0732">Signal</keyword>
<evidence type="ECO:0000256" key="1">
    <source>
        <dbReference type="ARBA" id="ARBA00004370"/>
    </source>
</evidence>
<name>A0A4U8YKL9_9BACT</name>
<evidence type="ECO:0000259" key="11">
    <source>
        <dbReference type="Pfam" id="PF03958"/>
    </source>
</evidence>
<feature type="domain" description="GspD-like N0" evidence="13">
    <location>
        <begin position="384"/>
        <end position="449"/>
    </location>
</feature>
<evidence type="ECO:0000256" key="3">
    <source>
        <dbReference type="ARBA" id="ARBA00022692"/>
    </source>
</evidence>
<dbReference type="NCBIfam" id="TIGR02515">
    <property type="entry name" value="IV_pilus_PilQ"/>
    <property type="match status" value="1"/>
</dbReference>
<dbReference type="Pfam" id="PF00263">
    <property type="entry name" value="Secretin"/>
    <property type="match status" value="1"/>
</dbReference>
<keyword evidence="15" id="KW-1185">Reference proteome</keyword>
<reference evidence="14 15" key="1">
    <citation type="submission" date="2019-03" db="EMBL/GenBank/DDBJ databases">
        <authorList>
            <person name="Nijsse B."/>
        </authorList>
    </citation>
    <scope>NUCLEOTIDE SEQUENCE [LARGE SCALE GENOMIC DNA]</scope>
    <source>
        <strain evidence="14">Desulfoluna butyratoxydans MSL71</strain>
    </source>
</reference>
<feature type="domain" description="Type II/III secretion system secretin-like" evidence="10">
    <location>
        <begin position="628"/>
        <end position="782"/>
    </location>
</feature>
<dbReference type="InterPro" id="IPR049371">
    <property type="entry name" value="GspD-like_N0"/>
</dbReference>
<evidence type="ECO:0000256" key="2">
    <source>
        <dbReference type="ARBA" id="ARBA00022448"/>
    </source>
</evidence>
<feature type="domain" description="AMIN" evidence="12">
    <location>
        <begin position="206"/>
        <end position="300"/>
    </location>
</feature>
<dbReference type="GO" id="GO:0009306">
    <property type="term" value="P:protein secretion"/>
    <property type="evidence" value="ECO:0007669"/>
    <property type="project" value="InterPro"/>
</dbReference>
<dbReference type="InterPro" id="IPR004846">
    <property type="entry name" value="T2SS/T3SS_dom"/>
</dbReference>
<dbReference type="Pfam" id="PF11741">
    <property type="entry name" value="AMIN"/>
    <property type="match status" value="1"/>
</dbReference>
<dbReference type="Proteomes" id="UP000507962">
    <property type="component" value="Unassembled WGS sequence"/>
</dbReference>
<dbReference type="InterPro" id="IPR005644">
    <property type="entry name" value="NolW-like"/>
</dbReference>
<comment type="subcellular location">
    <subcellularLocation>
        <location evidence="8">Cell outer membrane</location>
    </subcellularLocation>
    <subcellularLocation>
        <location evidence="1">Membrane</location>
    </subcellularLocation>
</comment>